<feature type="compositionally biased region" description="Low complexity" evidence="8">
    <location>
        <begin position="18"/>
        <end position="29"/>
    </location>
</feature>
<dbReference type="PANTHER" id="PTHR23292">
    <property type="entry name" value="LIPOPOLYSACCHARIDE-INDUCED TUMOR NECROSIS FACTOR-ALPHA FACTOR"/>
    <property type="match status" value="1"/>
</dbReference>
<evidence type="ECO:0000259" key="9">
    <source>
        <dbReference type="PROSITE" id="PS51837"/>
    </source>
</evidence>
<sequence>MTMDKSQPPPYSPPGFTPAQVYQPGQPQQPLYPPMPQPQQPPPQQSTVIIQTTTRPNLVAIGNGPTHIQCPSCHAEILTTVKHTANSRTHCWALVLCLFICWPCVCVPYCMDSCQSANHYCPNCNAYIGTYDN</sequence>
<dbReference type="SMART" id="SM00714">
    <property type="entry name" value="LITAF"/>
    <property type="match status" value="1"/>
</dbReference>
<gene>
    <name evidence="10" type="ORF">FF38_13025</name>
</gene>
<dbReference type="PROSITE" id="PS51837">
    <property type="entry name" value="LITAF"/>
    <property type="match status" value="1"/>
</dbReference>
<keyword evidence="5" id="KW-0479">Metal-binding</keyword>
<dbReference type="InterPro" id="IPR006629">
    <property type="entry name" value="LITAF"/>
</dbReference>
<dbReference type="Pfam" id="PF10601">
    <property type="entry name" value="zf-LITAF-like"/>
    <property type="match status" value="1"/>
</dbReference>
<dbReference type="GO" id="GO:0005765">
    <property type="term" value="C:lysosomal membrane"/>
    <property type="evidence" value="ECO:0007669"/>
    <property type="project" value="UniProtKB-SubCell"/>
</dbReference>
<keyword evidence="7" id="KW-0472">Membrane</keyword>
<dbReference type="OrthoDB" id="5599753at2759"/>
<dbReference type="Proteomes" id="UP000037069">
    <property type="component" value="Unassembled WGS sequence"/>
</dbReference>
<dbReference type="STRING" id="7375.A0A0L0BLG2"/>
<dbReference type="EMBL" id="JRES01001693">
    <property type="protein sequence ID" value="KNC20940.1"/>
    <property type="molecule type" value="Genomic_DNA"/>
</dbReference>
<accession>A0A0L0BLG2</accession>
<evidence type="ECO:0000256" key="3">
    <source>
        <dbReference type="ARBA" id="ARBA00004630"/>
    </source>
</evidence>
<evidence type="ECO:0000256" key="5">
    <source>
        <dbReference type="ARBA" id="ARBA00022723"/>
    </source>
</evidence>
<organism evidence="10 11">
    <name type="scientific">Lucilia cuprina</name>
    <name type="common">Green bottle fly</name>
    <name type="synonym">Australian sheep blowfly</name>
    <dbReference type="NCBI Taxonomy" id="7375"/>
    <lineage>
        <taxon>Eukaryota</taxon>
        <taxon>Metazoa</taxon>
        <taxon>Ecdysozoa</taxon>
        <taxon>Arthropoda</taxon>
        <taxon>Hexapoda</taxon>
        <taxon>Insecta</taxon>
        <taxon>Pterygota</taxon>
        <taxon>Neoptera</taxon>
        <taxon>Endopterygota</taxon>
        <taxon>Diptera</taxon>
        <taxon>Brachycera</taxon>
        <taxon>Muscomorpha</taxon>
        <taxon>Oestroidea</taxon>
        <taxon>Calliphoridae</taxon>
        <taxon>Luciliinae</taxon>
        <taxon>Lucilia</taxon>
    </lineage>
</organism>
<dbReference type="GO" id="GO:0031902">
    <property type="term" value="C:late endosome membrane"/>
    <property type="evidence" value="ECO:0007669"/>
    <property type="project" value="UniProtKB-SubCell"/>
</dbReference>
<dbReference type="GO" id="GO:0008270">
    <property type="term" value="F:zinc ion binding"/>
    <property type="evidence" value="ECO:0007669"/>
    <property type="project" value="TreeGrafter"/>
</dbReference>
<evidence type="ECO:0000256" key="7">
    <source>
        <dbReference type="ARBA" id="ARBA00023136"/>
    </source>
</evidence>
<feature type="region of interest" description="Disordered" evidence="8">
    <location>
        <begin position="1"/>
        <end position="46"/>
    </location>
</feature>
<evidence type="ECO:0000313" key="11">
    <source>
        <dbReference type="Proteomes" id="UP000037069"/>
    </source>
</evidence>
<dbReference type="PANTHER" id="PTHR23292:SF14">
    <property type="entry name" value="FI16615P1-RELATED"/>
    <property type="match status" value="1"/>
</dbReference>
<evidence type="ECO:0000256" key="6">
    <source>
        <dbReference type="ARBA" id="ARBA00022833"/>
    </source>
</evidence>
<evidence type="ECO:0000313" key="10">
    <source>
        <dbReference type="EMBL" id="KNC20940.1"/>
    </source>
</evidence>
<proteinExistence type="inferred from homology"/>
<protein>
    <recommendedName>
        <fullName evidence="9">LITAF domain-containing protein</fullName>
    </recommendedName>
</protein>
<keyword evidence="6" id="KW-0862">Zinc</keyword>
<feature type="domain" description="LITAF" evidence="9">
    <location>
        <begin position="50"/>
        <end position="133"/>
    </location>
</feature>
<name>A0A0L0BLG2_LUCCU</name>
<dbReference type="AlphaFoldDB" id="A0A0L0BLG2"/>
<dbReference type="InterPro" id="IPR037519">
    <property type="entry name" value="LITAF_fam"/>
</dbReference>
<keyword evidence="11" id="KW-1185">Reference proteome</keyword>
<evidence type="ECO:0000256" key="2">
    <source>
        <dbReference type="ARBA" id="ARBA00004481"/>
    </source>
</evidence>
<feature type="compositionally biased region" description="Pro residues" evidence="8">
    <location>
        <begin position="7"/>
        <end position="16"/>
    </location>
</feature>
<evidence type="ECO:0000256" key="8">
    <source>
        <dbReference type="SAM" id="MobiDB-lite"/>
    </source>
</evidence>
<comment type="subcellular location">
    <subcellularLocation>
        <location evidence="2">Endosome membrane</location>
        <topology evidence="2">Peripheral membrane protein</topology>
    </subcellularLocation>
    <subcellularLocation>
        <location evidence="1">Late endosome membrane</location>
    </subcellularLocation>
    <subcellularLocation>
        <location evidence="3">Lysosome membrane</location>
        <topology evidence="3">Peripheral membrane protein</topology>
        <orientation evidence="3">Cytoplasmic side</orientation>
    </subcellularLocation>
</comment>
<feature type="compositionally biased region" description="Pro residues" evidence="8">
    <location>
        <begin position="30"/>
        <end position="44"/>
    </location>
</feature>
<evidence type="ECO:0000256" key="4">
    <source>
        <dbReference type="ARBA" id="ARBA00005975"/>
    </source>
</evidence>
<comment type="similarity">
    <text evidence="4">Belongs to the CDIP1/LITAF family.</text>
</comment>
<reference evidence="10 11" key="1">
    <citation type="journal article" date="2015" name="Nat. Commun.">
        <title>Lucilia cuprina genome unlocks parasitic fly biology to underpin future interventions.</title>
        <authorList>
            <person name="Anstead C.A."/>
            <person name="Korhonen P.K."/>
            <person name="Young N.D."/>
            <person name="Hall R.S."/>
            <person name="Jex A.R."/>
            <person name="Murali S.C."/>
            <person name="Hughes D.S."/>
            <person name="Lee S.F."/>
            <person name="Perry T."/>
            <person name="Stroehlein A.J."/>
            <person name="Ansell B.R."/>
            <person name="Breugelmans B."/>
            <person name="Hofmann A."/>
            <person name="Qu J."/>
            <person name="Dugan S."/>
            <person name="Lee S.L."/>
            <person name="Chao H."/>
            <person name="Dinh H."/>
            <person name="Han Y."/>
            <person name="Doddapaneni H.V."/>
            <person name="Worley K.C."/>
            <person name="Muzny D.M."/>
            <person name="Ioannidis P."/>
            <person name="Waterhouse R.M."/>
            <person name="Zdobnov E.M."/>
            <person name="James P.J."/>
            <person name="Bagnall N.H."/>
            <person name="Kotze A.C."/>
            <person name="Gibbs R.A."/>
            <person name="Richards S."/>
            <person name="Batterham P."/>
            <person name="Gasser R.B."/>
        </authorList>
    </citation>
    <scope>NUCLEOTIDE SEQUENCE [LARGE SCALE GENOMIC DNA]</scope>
    <source>
        <strain evidence="10 11">LS</strain>
        <tissue evidence="10">Full body</tissue>
    </source>
</reference>
<dbReference type="OMA" id="DRVHLCI"/>
<evidence type="ECO:0000256" key="1">
    <source>
        <dbReference type="ARBA" id="ARBA00004414"/>
    </source>
</evidence>
<comment type="caution">
    <text evidence="10">The sequence shown here is derived from an EMBL/GenBank/DDBJ whole genome shotgun (WGS) entry which is preliminary data.</text>
</comment>